<proteinExistence type="predicted"/>
<organism evidence="1 2">
    <name type="scientific">Chitinophaga silvatica</name>
    <dbReference type="NCBI Taxonomy" id="2282649"/>
    <lineage>
        <taxon>Bacteria</taxon>
        <taxon>Pseudomonadati</taxon>
        <taxon>Bacteroidota</taxon>
        <taxon>Chitinophagia</taxon>
        <taxon>Chitinophagales</taxon>
        <taxon>Chitinophagaceae</taxon>
        <taxon>Chitinophaga</taxon>
    </lineage>
</organism>
<evidence type="ECO:0000313" key="1">
    <source>
        <dbReference type="EMBL" id="RFS24726.1"/>
    </source>
</evidence>
<protein>
    <submittedName>
        <fullName evidence="1">DUF4843 domain-containing protein</fullName>
    </submittedName>
</protein>
<sequence>MFMCYLNQSWKPNMANNKPCTMIKKYCLYICCLFMFFGCKKDDNLVWNSQAGAYFYTEAFDYVFIKDSLTYSFAIRPQQWNEDTVKIPVKITGSPVANDRTVNIVANAGSTAVEGKHYRLLPCVIKANSFIDTAKILVMKQPELLTSEVSLSLKINNNSDFTDAVKENSKYLIKINNIITKPANWDNILVGFFGVYSKTKYRFIIDVTGIYEFNYLTPVGGVDFQFYLYIKQILKDALTNYNNSHGPLLDENNNPVTFPN</sequence>
<accession>A0A3E1YDW8</accession>
<evidence type="ECO:0000313" key="2">
    <source>
        <dbReference type="Proteomes" id="UP000260644"/>
    </source>
</evidence>
<reference evidence="1 2" key="1">
    <citation type="submission" date="2018-07" db="EMBL/GenBank/DDBJ databases">
        <title>Chitinophaga K2CV101002-2 sp. nov., isolated from a monsoon evergreen broad-leaved forest soil.</title>
        <authorList>
            <person name="Lv Y."/>
        </authorList>
    </citation>
    <scope>NUCLEOTIDE SEQUENCE [LARGE SCALE GENOMIC DNA]</scope>
    <source>
        <strain evidence="1 2">GDMCC 1.1288</strain>
    </source>
</reference>
<dbReference type="EMBL" id="QPMM01000002">
    <property type="protein sequence ID" value="RFS24726.1"/>
    <property type="molecule type" value="Genomic_DNA"/>
</dbReference>
<keyword evidence="2" id="KW-1185">Reference proteome</keyword>
<dbReference type="AlphaFoldDB" id="A0A3E1YDW8"/>
<dbReference type="Proteomes" id="UP000260644">
    <property type="component" value="Unassembled WGS sequence"/>
</dbReference>
<dbReference type="InterPro" id="IPR032299">
    <property type="entry name" value="DUF4843"/>
</dbReference>
<gene>
    <name evidence="1" type="ORF">DVR12_05880</name>
</gene>
<comment type="caution">
    <text evidence="1">The sequence shown here is derived from an EMBL/GenBank/DDBJ whole genome shotgun (WGS) entry which is preliminary data.</text>
</comment>
<dbReference type="Pfam" id="PF16132">
    <property type="entry name" value="DUF4843"/>
    <property type="match status" value="1"/>
</dbReference>
<name>A0A3E1YDW8_9BACT</name>